<feature type="transmembrane region" description="Helical" evidence="1">
    <location>
        <begin position="39"/>
        <end position="57"/>
    </location>
</feature>
<keyword evidence="3" id="KW-1185">Reference proteome</keyword>
<feature type="transmembrane region" description="Helical" evidence="1">
    <location>
        <begin position="63"/>
        <end position="84"/>
    </location>
</feature>
<keyword evidence="1" id="KW-0472">Membrane</keyword>
<protein>
    <submittedName>
        <fullName evidence="2">Uncharacterized protein</fullName>
    </submittedName>
</protein>
<keyword evidence="1" id="KW-1133">Transmembrane helix</keyword>
<dbReference type="AlphaFoldDB" id="A0A1C0YZL7"/>
<reference evidence="2 3" key="1">
    <citation type="submission" date="2016-07" db="EMBL/GenBank/DDBJ databases">
        <title>Caryophanon latum genome sequencing.</title>
        <authorList>
            <person name="Verma A."/>
            <person name="Pal Y."/>
            <person name="Krishnamurthi S."/>
        </authorList>
    </citation>
    <scope>NUCLEOTIDE SEQUENCE [LARGE SCALE GENOMIC DNA]</scope>
    <source>
        <strain evidence="2 3">DSM 14151</strain>
    </source>
</reference>
<evidence type="ECO:0000313" key="2">
    <source>
        <dbReference type="EMBL" id="OCS92634.1"/>
    </source>
</evidence>
<feature type="transmembrane region" description="Helical" evidence="1">
    <location>
        <begin position="6"/>
        <end position="27"/>
    </location>
</feature>
<keyword evidence="1" id="KW-0812">Transmembrane</keyword>
<evidence type="ECO:0000256" key="1">
    <source>
        <dbReference type="SAM" id="Phobius"/>
    </source>
</evidence>
<sequence length="89" mass="9944">MYISLFYLAVIGMLVSSISSFIIYRFLLVNLKISSTIKVILGALCSIVICFLLKDILFFGGNIYWLTITLTLSVLAYFGCIAIYKKSIA</sequence>
<accession>A0A1C0YZL7</accession>
<proteinExistence type="predicted"/>
<name>A0A1C0YZL7_9BACL</name>
<evidence type="ECO:0000313" key="3">
    <source>
        <dbReference type="Proteomes" id="UP000093482"/>
    </source>
</evidence>
<gene>
    <name evidence="2" type="ORF">A6K76_06025</name>
</gene>
<dbReference type="Proteomes" id="UP000093482">
    <property type="component" value="Unassembled WGS sequence"/>
</dbReference>
<dbReference type="EMBL" id="MATO01000014">
    <property type="protein sequence ID" value="OCS92634.1"/>
    <property type="molecule type" value="Genomic_DNA"/>
</dbReference>
<comment type="caution">
    <text evidence="2">The sequence shown here is derived from an EMBL/GenBank/DDBJ whole genome shotgun (WGS) entry which is preliminary data.</text>
</comment>
<organism evidence="2 3">
    <name type="scientific">Caryophanon latum</name>
    <dbReference type="NCBI Taxonomy" id="33977"/>
    <lineage>
        <taxon>Bacteria</taxon>
        <taxon>Bacillati</taxon>
        <taxon>Bacillota</taxon>
        <taxon>Bacilli</taxon>
        <taxon>Bacillales</taxon>
        <taxon>Caryophanaceae</taxon>
        <taxon>Caryophanon</taxon>
    </lineage>
</organism>